<evidence type="ECO:0008006" key="4">
    <source>
        <dbReference type="Google" id="ProtNLM"/>
    </source>
</evidence>
<feature type="transmembrane region" description="Helical" evidence="1">
    <location>
        <begin position="204"/>
        <end position="223"/>
    </location>
</feature>
<comment type="caution">
    <text evidence="2">The sequence shown here is derived from an EMBL/GenBank/DDBJ whole genome shotgun (WGS) entry which is preliminary data.</text>
</comment>
<name>A0A3N5BR64_9BACL</name>
<evidence type="ECO:0000256" key="1">
    <source>
        <dbReference type="SAM" id="Phobius"/>
    </source>
</evidence>
<dbReference type="EMBL" id="RKRK01000002">
    <property type="protein sequence ID" value="RPF57510.1"/>
    <property type="molecule type" value="Genomic_DNA"/>
</dbReference>
<reference evidence="2 3" key="1">
    <citation type="submission" date="2018-11" db="EMBL/GenBank/DDBJ databases">
        <title>Genomic Encyclopedia of Type Strains, Phase IV (KMG-IV): sequencing the most valuable type-strain genomes for metagenomic binning, comparative biology and taxonomic classification.</title>
        <authorList>
            <person name="Goeker M."/>
        </authorList>
    </citation>
    <scope>NUCLEOTIDE SEQUENCE [LARGE SCALE GENOMIC DNA]</scope>
    <source>
        <strain evidence="2 3">DSM 29158</strain>
    </source>
</reference>
<keyword evidence="1" id="KW-0472">Membrane</keyword>
<gene>
    <name evidence="2" type="ORF">EDD62_0131</name>
</gene>
<dbReference type="Proteomes" id="UP000277108">
    <property type="component" value="Unassembled WGS sequence"/>
</dbReference>
<feature type="transmembrane region" description="Helical" evidence="1">
    <location>
        <begin position="57"/>
        <end position="77"/>
    </location>
</feature>
<organism evidence="2 3">
    <name type="scientific">Abyssicoccus albus</name>
    <dbReference type="NCBI Taxonomy" id="1817405"/>
    <lineage>
        <taxon>Bacteria</taxon>
        <taxon>Bacillati</taxon>
        <taxon>Bacillota</taxon>
        <taxon>Bacilli</taxon>
        <taxon>Bacillales</taxon>
        <taxon>Abyssicoccaceae</taxon>
    </lineage>
</organism>
<protein>
    <recommendedName>
        <fullName evidence="4">ABC-2 family transporter</fullName>
    </recommendedName>
</protein>
<dbReference type="AlphaFoldDB" id="A0A3N5BR64"/>
<feature type="transmembrane region" description="Helical" evidence="1">
    <location>
        <begin position="162"/>
        <end position="181"/>
    </location>
</feature>
<accession>A0A3N5BR64</accession>
<feature type="transmembrane region" description="Helical" evidence="1">
    <location>
        <begin position="129"/>
        <end position="150"/>
    </location>
</feature>
<sequence>MRDIKLITRLIPFRTFITIIYLSFIIICSGINFYLNFQHAGMNNEVPSDRYFLKDTMTILIYIISFHISLYLGDLMIELNKSNISTFIFSLPIKFSNFIQNIIIFNLVINIILICITYLYFLSIHETNHIYSILALVSMSLFIQTVCFTLTFNGEYKDARDYGIVLSIFAIIVLIIHYILINQGTEISIHLNKDSIGYFLLNNIYYIVLLISICVHILSYFMYKSKIAYSNKC</sequence>
<evidence type="ECO:0000313" key="3">
    <source>
        <dbReference type="Proteomes" id="UP000277108"/>
    </source>
</evidence>
<keyword evidence="1" id="KW-0812">Transmembrane</keyword>
<evidence type="ECO:0000313" key="2">
    <source>
        <dbReference type="EMBL" id="RPF57510.1"/>
    </source>
</evidence>
<keyword evidence="3" id="KW-1185">Reference proteome</keyword>
<keyword evidence="1" id="KW-1133">Transmembrane helix</keyword>
<proteinExistence type="predicted"/>
<feature type="transmembrane region" description="Helical" evidence="1">
    <location>
        <begin position="12"/>
        <end position="37"/>
    </location>
</feature>
<feature type="transmembrane region" description="Helical" evidence="1">
    <location>
        <begin position="98"/>
        <end position="123"/>
    </location>
</feature>